<comment type="caution">
    <text evidence="3">The sequence shown here is derived from an EMBL/GenBank/DDBJ whole genome shotgun (WGS) entry which is preliminary data.</text>
</comment>
<keyword evidence="1" id="KW-1133">Transmembrane helix</keyword>
<protein>
    <submittedName>
        <fullName evidence="3">Uncharacterized protein</fullName>
    </submittedName>
</protein>
<dbReference type="AlphaFoldDB" id="A0A1C2IQ20"/>
<evidence type="ECO:0000313" key="2">
    <source>
        <dbReference type="EMBL" id="OCX71964.1"/>
    </source>
</evidence>
<feature type="transmembrane region" description="Helical" evidence="1">
    <location>
        <begin position="56"/>
        <end position="75"/>
    </location>
</feature>
<evidence type="ECO:0000313" key="3">
    <source>
        <dbReference type="EMBL" id="OCX76739.1"/>
    </source>
</evidence>
<gene>
    <name evidence="2" type="ORF">A6M23_10800</name>
    <name evidence="3" type="ORF">A6P07_01795</name>
</gene>
<dbReference type="Proteomes" id="UP000094893">
    <property type="component" value="Unassembled WGS sequence"/>
</dbReference>
<name>A0A1C2IQ20_ACITH</name>
<reference evidence="3 4" key="1">
    <citation type="journal article" date="2016" name="Int. J. Mol. Sci.">
        <title>Comparative genomics of the extreme acidophile Acidithiobacillus thiooxidans reveals intraspecific divergence and niche adaptation.</title>
        <authorList>
            <person name="Zhang X."/>
            <person name="Feng X."/>
            <person name="Tao J."/>
            <person name="Ma L."/>
            <person name="Xiao Y."/>
            <person name="Liang Y."/>
            <person name="Liu X."/>
            <person name="Yin H."/>
        </authorList>
    </citation>
    <scope>NUCLEOTIDE SEQUENCE [LARGE SCALE GENOMIC DNA]</scope>
    <source>
        <strain evidence="3 4">A02</strain>
        <strain evidence="2">DXS-W</strain>
    </source>
</reference>
<dbReference type="Proteomes" id="UP000095008">
    <property type="component" value="Unassembled WGS sequence"/>
</dbReference>
<evidence type="ECO:0000313" key="5">
    <source>
        <dbReference type="Proteomes" id="UP000095008"/>
    </source>
</evidence>
<proteinExistence type="predicted"/>
<evidence type="ECO:0000313" key="4">
    <source>
        <dbReference type="Proteomes" id="UP000094893"/>
    </source>
</evidence>
<dbReference type="RefSeq" id="WP_024895027.1">
    <property type="nucleotide sequence ID" value="NZ_LWRY01000120.1"/>
</dbReference>
<sequence length="119" mass="12222">MAAAVDAAVALLVAAALVVFWIFLALETVGAAAEVVVEVSAEVVLAAGAVDVVEEVLAALLTGAVGVSFLAQAAAKHTTPAITATRMKDEDCRDLSDMMQLLLECETPRLNQAESAVNL</sequence>
<evidence type="ECO:0000256" key="1">
    <source>
        <dbReference type="SAM" id="Phobius"/>
    </source>
</evidence>
<keyword evidence="5" id="KW-1185">Reference proteome</keyword>
<dbReference type="EMBL" id="LWSA01000020">
    <property type="protein sequence ID" value="OCX76739.1"/>
    <property type="molecule type" value="Genomic_DNA"/>
</dbReference>
<accession>A0A1C2IQ20</accession>
<keyword evidence="1" id="KW-0472">Membrane</keyword>
<keyword evidence="1" id="KW-0812">Transmembrane</keyword>
<organism evidence="3 4">
    <name type="scientific">Acidithiobacillus thiooxidans</name>
    <name type="common">Thiobacillus thiooxidans</name>
    <dbReference type="NCBI Taxonomy" id="930"/>
    <lineage>
        <taxon>Bacteria</taxon>
        <taxon>Pseudomonadati</taxon>
        <taxon>Pseudomonadota</taxon>
        <taxon>Acidithiobacillia</taxon>
        <taxon>Acidithiobacillales</taxon>
        <taxon>Acidithiobacillaceae</taxon>
        <taxon>Acidithiobacillus</taxon>
    </lineage>
</organism>
<dbReference type="EMBL" id="LWRY01000120">
    <property type="protein sequence ID" value="OCX71964.1"/>
    <property type="molecule type" value="Genomic_DNA"/>
</dbReference>